<dbReference type="HOGENOM" id="CLU_076368_0_1_4"/>
<reference evidence="4 5" key="1">
    <citation type="journal article" date="2011" name="J. Bacteriol.">
        <title>Complete genome sequence of the type strain Cupriavidus necator N-1.</title>
        <authorList>
            <person name="Poehlein A."/>
            <person name="Kusian B."/>
            <person name="Friedrich B."/>
            <person name="Daniel R."/>
            <person name="Bowien B."/>
        </authorList>
    </citation>
    <scope>NUCLEOTIDE SEQUENCE [LARGE SCALE GENOMIC DNA]</scope>
    <source>
        <strain evidence="5">ATCC 43291 / DSM 13513 / CCUG 52238 / LMG 8453 / N-1</strain>
    </source>
</reference>
<dbReference type="PANTHER" id="PTHR14239:SF10">
    <property type="entry name" value="REDUCTASE"/>
    <property type="match status" value="1"/>
</dbReference>
<dbReference type="RefSeq" id="WP_013956672.1">
    <property type="nucleotide sequence ID" value="NC_015726.1"/>
</dbReference>
<evidence type="ECO:0000313" key="5">
    <source>
        <dbReference type="Proteomes" id="UP000006798"/>
    </source>
</evidence>
<dbReference type="Pfam" id="PF03807">
    <property type="entry name" value="F420_oxidored"/>
    <property type="match status" value="1"/>
</dbReference>
<feature type="chain" id="PRO_5003398840" evidence="2">
    <location>
        <begin position="37"/>
        <end position="254"/>
    </location>
</feature>
<feature type="signal peptide" evidence="2">
    <location>
        <begin position="1"/>
        <end position="36"/>
    </location>
</feature>
<dbReference type="InterPro" id="IPR036291">
    <property type="entry name" value="NAD(P)-bd_dom_sf"/>
</dbReference>
<protein>
    <submittedName>
        <fullName evidence="4">NADP oxidoreductase</fullName>
    </submittedName>
</protein>
<proteinExistence type="predicted"/>
<dbReference type="AlphaFoldDB" id="G0EVM4"/>
<evidence type="ECO:0000313" key="4">
    <source>
        <dbReference type="EMBL" id="AEI77039.1"/>
    </source>
</evidence>
<dbReference type="PANTHER" id="PTHR14239">
    <property type="entry name" value="DUDULIN-RELATED"/>
    <property type="match status" value="1"/>
</dbReference>
<keyword evidence="2" id="KW-0732">Signal</keyword>
<evidence type="ECO:0000256" key="2">
    <source>
        <dbReference type="SAM" id="SignalP"/>
    </source>
</evidence>
<dbReference type="Proteomes" id="UP000006798">
    <property type="component" value="Chromosome 1"/>
</dbReference>
<accession>G0EVM4</accession>
<dbReference type="InterPro" id="IPR051267">
    <property type="entry name" value="STEAP_metalloreductase"/>
</dbReference>
<dbReference type="GO" id="GO:0016491">
    <property type="term" value="F:oxidoreductase activity"/>
    <property type="evidence" value="ECO:0007669"/>
    <property type="project" value="UniProtKB-KW"/>
</dbReference>
<keyword evidence="1" id="KW-0560">Oxidoreductase</keyword>
<feature type="domain" description="Pyrroline-5-carboxylate reductase catalytic N-terminal" evidence="3">
    <location>
        <begin position="50"/>
        <end position="139"/>
    </location>
</feature>
<dbReference type="GeneID" id="34309272"/>
<name>G0EVM4_CUPNN</name>
<sequence>MQDPAVVIDPERRRMLLRVGALAILALSLPPLGACAQGAGAAGHAGPACIGVIGSGRIGGTVGGLWVKAGHPVLFSSRHPESLKPLVDGLGPLARAGTVAEAIAFADVLFLATPYGALPQLSQENAGAWSGKIVLDATNAIPQRDGAIAEEAQRNGIGITTAKYLRGARVVRAFNFMGATNFASEHHRPGGLIAVPIAGDDQVALQVAAQLVRDAGFEPVMVGPLASADRFAPGGPLFRQIGTAEEFRRKMSGN</sequence>
<organism evidence="4 5">
    <name type="scientific">Cupriavidus necator (strain ATCC 43291 / DSM 13513 / CCUG 52238 / LMG 8453 / N-1)</name>
    <name type="common">Ralstonia eutropha</name>
    <dbReference type="NCBI Taxonomy" id="1042878"/>
    <lineage>
        <taxon>Bacteria</taxon>
        <taxon>Pseudomonadati</taxon>
        <taxon>Pseudomonadota</taxon>
        <taxon>Betaproteobacteria</taxon>
        <taxon>Burkholderiales</taxon>
        <taxon>Burkholderiaceae</taxon>
        <taxon>Cupriavidus</taxon>
    </lineage>
</organism>
<dbReference type="SUPFAM" id="SSF51735">
    <property type="entry name" value="NAD(P)-binding Rossmann-fold domains"/>
    <property type="match status" value="1"/>
</dbReference>
<dbReference type="InterPro" id="IPR028939">
    <property type="entry name" value="P5C_Rdtase_cat_N"/>
</dbReference>
<dbReference type="KEGG" id="cnc:CNE_1c16960"/>
<evidence type="ECO:0000256" key="1">
    <source>
        <dbReference type="ARBA" id="ARBA00023002"/>
    </source>
</evidence>
<gene>
    <name evidence="4" type="ordered locus">CNE_1c16960</name>
</gene>
<evidence type="ECO:0000259" key="3">
    <source>
        <dbReference type="Pfam" id="PF03807"/>
    </source>
</evidence>
<dbReference type="Gene3D" id="3.40.50.720">
    <property type="entry name" value="NAD(P)-binding Rossmann-like Domain"/>
    <property type="match status" value="1"/>
</dbReference>
<dbReference type="EMBL" id="CP002877">
    <property type="protein sequence ID" value="AEI77039.1"/>
    <property type="molecule type" value="Genomic_DNA"/>
</dbReference>